<dbReference type="PANTHER" id="PTHR24362">
    <property type="entry name" value="SERINE/THREONINE-PROTEIN KINASE NEK"/>
    <property type="match status" value="1"/>
</dbReference>
<dbReference type="InterPro" id="IPR015943">
    <property type="entry name" value="WD40/YVTN_repeat-like_dom_sf"/>
</dbReference>
<evidence type="ECO:0000313" key="5">
    <source>
        <dbReference type="Proteomes" id="UP001295684"/>
    </source>
</evidence>
<organism evidence="4 5">
    <name type="scientific">Euplotes crassus</name>
    <dbReference type="NCBI Taxonomy" id="5936"/>
    <lineage>
        <taxon>Eukaryota</taxon>
        <taxon>Sar</taxon>
        <taxon>Alveolata</taxon>
        <taxon>Ciliophora</taxon>
        <taxon>Intramacronucleata</taxon>
        <taxon>Spirotrichea</taxon>
        <taxon>Hypotrichia</taxon>
        <taxon>Euplotida</taxon>
        <taxon>Euplotidae</taxon>
        <taxon>Moneuplotes</taxon>
    </lineage>
</organism>
<evidence type="ECO:0000313" key="4">
    <source>
        <dbReference type="EMBL" id="CAI2383316.1"/>
    </source>
</evidence>
<dbReference type="SUPFAM" id="SSF50978">
    <property type="entry name" value="WD40 repeat-like"/>
    <property type="match status" value="1"/>
</dbReference>
<reference evidence="4" key="1">
    <citation type="submission" date="2023-07" db="EMBL/GenBank/DDBJ databases">
        <authorList>
            <consortium name="AG Swart"/>
            <person name="Singh M."/>
            <person name="Singh A."/>
            <person name="Seah K."/>
            <person name="Emmerich C."/>
        </authorList>
    </citation>
    <scope>NUCLEOTIDE SEQUENCE</scope>
    <source>
        <strain evidence="4">DP1</strain>
    </source>
</reference>
<dbReference type="Proteomes" id="UP001295684">
    <property type="component" value="Unassembled WGS sequence"/>
</dbReference>
<dbReference type="Pfam" id="PF00069">
    <property type="entry name" value="Pkinase"/>
    <property type="match status" value="1"/>
</dbReference>
<accession>A0AAD2D8C2</accession>
<dbReference type="SUPFAM" id="SSF56112">
    <property type="entry name" value="Protein kinase-like (PK-like)"/>
    <property type="match status" value="1"/>
</dbReference>
<proteinExistence type="predicted"/>
<dbReference type="SMART" id="SM00220">
    <property type="entry name" value="S_TKc"/>
    <property type="match status" value="1"/>
</dbReference>
<feature type="domain" description="Protein kinase" evidence="3">
    <location>
        <begin position="1"/>
        <end position="271"/>
    </location>
</feature>
<feature type="coiled-coil region" evidence="1">
    <location>
        <begin position="212"/>
        <end position="239"/>
    </location>
</feature>
<dbReference type="InterPro" id="IPR011009">
    <property type="entry name" value="Kinase-like_dom_sf"/>
</dbReference>
<dbReference type="PANTHER" id="PTHR24362:SF309">
    <property type="entry name" value="PROTEIN KINASE DOMAIN-CONTAINING PROTEIN"/>
    <property type="match status" value="1"/>
</dbReference>
<dbReference type="Gene3D" id="2.130.10.10">
    <property type="entry name" value="YVTN repeat-like/Quinoprotein amine dehydrogenase"/>
    <property type="match status" value="1"/>
</dbReference>
<evidence type="ECO:0000256" key="1">
    <source>
        <dbReference type="SAM" id="Coils"/>
    </source>
</evidence>
<dbReference type="GO" id="GO:0004672">
    <property type="term" value="F:protein kinase activity"/>
    <property type="evidence" value="ECO:0007669"/>
    <property type="project" value="InterPro"/>
</dbReference>
<keyword evidence="5" id="KW-1185">Reference proteome</keyword>
<feature type="region of interest" description="Disordered" evidence="2">
    <location>
        <begin position="358"/>
        <end position="426"/>
    </location>
</feature>
<gene>
    <name evidence="4" type="ORF">ECRASSUSDP1_LOCUS24814</name>
</gene>
<dbReference type="PROSITE" id="PS50011">
    <property type="entry name" value="PROTEIN_KINASE_DOM"/>
    <property type="match status" value="1"/>
</dbReference>
<keyword evidence="1" id="KW-0175">Coiled coil</keyword>
<dbReference type="InterPro" id="IPR000719">
    <property type="entry name" value="Prot_kinase_dom"/>
</dbReference>
<protein>
    <recommendedName>
        <fullName evidence="3">Protein kinase domain-containing protein</fullName>
    </recommendedName>
</protein>
<evidence type="ECO:0000259" key="3">
    <source>
        <dbReference type="PROSITE" id="PS50011"/>
    </source>
</evidence>
<feature type="compositionally biased region" description="Low complexity" evidence="2">
    <location>
        <begin position="365"/>
        <end position="379"/>
    </location>
</feature>
<dbReference type="EMBL" id="CAMPGE010025575">
    <property type="protein sequence ID" value="CAI2383316.1"/>
    <property type="molecule type" value="Genomic_DNA"/>
</dbReference>
<dbReference type="Gene3D" id="1.10.510.10">
    <property type="entry name" value="Transferase(Phosphotransferase) domain 1"/>
    <property type="match status" value="1"/>
</dbReference>
<sequence>MSGAEELSNNYYYFTKILKGKSKTFRAKCYKIGSCNADSELQMISSILASISSVSESPRFQTLDKFECKTSSDGEFIYVTLSNQYYPKTLKDYLEEFDDDGMPEDECLSFVYQIARCLEDLKKQSLLTCHGNLKCSNVFLDTENNVACIGDFYCKHVTGKVHEDENLYSSMINHLPPEFFTFGHDRDECSDVWALGVILYQLSTGGDYPFNVETEEEEFDEFETKRSILNTQYDQLEDRDNSQLLLEEIFTAKPHNRITAEGIIKDLQSKIDMKRINTAMKKAAENNFESEDDSSDDDIKKKLDFLAGANASDDEIMKRQSVMSGLDHRKTQKNLGDNDRIHASESASDQDYKNLENLVHGNVGGTNNNSKNNPNFLDNLPESIAESSKVQSSSYEESKESYESESLHSAGRMARPNKKKAVECRHDKEDERISTNMLSLVKIVLLNKEKLLLFSEAQNFFMSLKAKKLANLEFFSPLSPTDAVLSFPPCPGVFENNYLVVYKEGKVILVDLLQSAERQKLHMISQRVRFSHMESQSIADSVTERSDAGGRKFIIFLDKTEFALVYEQAVKIFVISDFGIKCVQEYDELIEDNISYISYYHTGKKRTHLAIGTESSSQICLYNIKTNVLDKTLDFGEESITSVFEIGSKYIAATTLTGYFAVWDKNTHIQILKDNVLEAIFVVFKIPDTDLFAIGGDGPLLIYDTLDKIAEVQLKKMKGGIIDIEYNQTTSTLICGDTEGTLYTYRIEDLLDN</sequence>
<name>A0AAD2D8C2_EUPCR</name>
<dbReference type="AlphaFoldDB" id="A0AAD2D8C2"/>
<dbReference type="InterPro" id="IPR036322">
    <property type="entry name" value="WD40_repeat_dom_sf"/>
</dbReference>
<comment type="caution">
    <text evidence="4">The sequence shown here is derived from an EMBL/GenBank/DDBJ whole genome shotgun (WGS) entry which is preliminary data.</text>
</comment>
<feature type="compositionally biased region" description="Basic and acidic residues" evidence="2">
    <location>
        <begin position="396"/>
        <end position="406"/>
    </location>
</feature>
<dbReference type="GO" id="GO:0005524">
    <property type="term" value="F:ATP binding"/>
    <property type="evidence" value="ECO:0007669"/>
    <property type="project" value="InterPro"/>
</dbReference>
<evidence type="ECO:0000256" key="2">
    <source>
        <dbReference type="SAM" id="MobiDB-lite"/>
    </source>
</evidence>
<feature type="compositionally biased region" description="Low complexity" evidence="2">
    <location>
        <begin position="386"/>
        <end position="395"/>
    </location>
</feature>